<dbReference type="EMBL" id="AUPL01007984">
    <property type="protein sequence ID" value="ESL04916.1"/>
    <property type="molecule type" value="Genomic_DNA"/>
</dbReference>
<sequence>MFLRHCEHHLYCFFFFLVVVDIHRGAVFSPFDISFFVFRSTPRFFPGTLPAVATGAEKGACISAVFVAVSRRLRGLVEGEGRVGRGCIYTHSVAPFIRCLLLRYFCLCAWGGAKMSLPSRTCHAAL</sequence>
<gene>
    <name evidence="2" type="ORF">TRSC58_07527</name>
</gene>
<accession>A0A061ISZ2</accession>
<evidence type="ECO:0000313" key="3">
    <source>
        <dbReference type="Proteomes" id="UP000031737"/>
    </source>
</evidence>
<dbReference type="Proteomes" id="UP000031737">
    <property type="component" value="Unassembled WGS sequence"/>
</dbReference>
<feature type="signal peptide" evidence="1">
    <location>
        <begin position="1"/>
        <end position="25"/>
    </location>
</feature>
<evidence type="ECO:0000256" key="1">
    <source>
        <dbReference type="SAM" id="SignalP"/>
    </source>
</evidence>
<organism evidence="2 3">
    <name type="scientific">Trypanosoma rangeli SC58</name>
    <dbReference type="NCBI Taxonomy" id="429131"/>
    <lineage>
        <taxon>Eukaryota</taxon>
        <taxon>Discoba</taxon>
        <taxon>Euglenozoa</taxon>
        <taxon>Kinetoplastea</taxon>
        <taxon>Metakinetoplastina</taxon>
        <taxon>Trypanosomatida</taxon>
        <taxon>Trypanosomatidae</taxon>
        <taxon>Trypanosoma</taxon>
        <taxon>Herpetosoma</taxon>
    </lineage>
</organism>
<protein>
    <submittedName>
        <fullName evidence="2">Uncharacterized protein</fullName>
    </submittedName>
</protein>
<keyword evidence="3" id="KW-1185">Reference proteome</keyword>
<proteinExistence type="predicted"/>
<name>A0A061ISZ2_TRYRA</name>
<evidence type="ECO:0000313" key="2">
    <source>
        <dbReference type="EMBL" id="ESL04916.1"/>
    </source>
</evidence>
<feature type="chain" id="PRO_5001605608" evidence="1">
    <location>
        <begin position="26"/>
        <end position="126"/>
    </location>
</feature>
<keyword evidence="1" id="KW-0732">Signal</keyword>
<dbReference type="AlphaFoldDB" id="A0A061ISZ2"/>
<dbReference type="VEuPathDB" id="TriTrypDB:TRSC58_07527"/>
<comment type="caution">
    <text evidence="2">The sequence shown here is derived from an EMBL/GenBank/DDBJ whole genome shotgun (WGS) entry which is preliminary data.</text>
</comment>
<reference evidence="2 3" key="1">
    <citation type="submission" date="2013-07" db="EMBL/GenBank/DDBJ databases">
        <authorList>
            <person name="Stoco P.H."/>
            <person name="Wagner G."/>
            <person name="Gerber A."/>
            <person name="Zaha A."/>
            <person name="Thompson C."/>
            <person name="Bartholomeu D.C."/>
            <person name="Luckemeyer D.D."/>
            <person name="Bahia D."/>
            <person name="Loreto E."/>
            <person name="Prestes E.B."/>
            <person name="Lima F.M."/>
            <person name="Rodrigues-Luiz G."/>
            <person name="Vallejo G.A."/>
            <person name="Filho J.F."/>
            <person name="Monteiro K.M."/>
            <person name="Tyler K.M."/>
            <person name="de Almeida L.G."/>
            <person name="Ortiz M.F."/>
            <person name="Siervo M.A."/>
            <person name="de Moraes M.H."/>
            <person name="Cunha O.L."/>
            <person name="Mendonca-Neto R."/>
            <person name="Silva R."/>
            <person name="Teixeira S.M."/>
            <person name="Murta S.M."/>
            <person name="Sincero T.C."/>
            <person name="Mendes T.A."/>
            <person name="Urmenyi T.P."/>
            <person name="Silva V.G."/>
            <person name="da Rocha W.D."/>
            <person name="Andersson B."/>
            <person name="Romanha A.J."/>
            <person name="Steindel M."/>
            <person name="de Vasconcelos A.T."/>
            <person name="Grisard E.C."/>
        </authorList>
    </citation>
    <scope>NUCLEOTIDE SEQUENCE [LARGE SCALE GENOMIC DNA]</scope>
    <source>
        <strain evidence="2 3">SC58</strain>
    </source>
</reference>